<feature type="transmembrane region" description="Helical" evidence="1">
    <location>
        <begin position="12"/>
        <end position="33"/>
    </location>
</feature>
<dbReference type="AlphaFoldDB" id="A0A9E7U7I8"/>
<evidence type="ECO:0000313" key="3">
    <source>
        <dbReference type="Proteomes" id="UP001057580"/>
    </source>
</evidence>
<protein>
    <recommendedName>
        <fullName evidence="4">DUF445 family protein</fullName>
    </recommendedName>
</protein>
<proteinExistence type="predicted"/>
<name>A0A9E7U7I8_9EURY</name>
<dbReference type="RefSeq" id="WP_260592620.1">
    <property type="nucleotide sequence ID" value="NZ_CP104003.1"/>
</dbReference>
<keyword evidence="1" id="KW-0472">Membrane</keyword>
<reference evidence="2" key="1">
    <citation type="submission" date="2022-09" db="EMBL/GenBank/DDBJ databases">
        <title>Diverse halophilic archaea isolated from saline environments.</title>
        <authorList>
            <person name="Cui H.-L."/>
        </authorList>
    </citation>
    <scope>NUCLEOTIDE SEQUENCE</scope>
    <source>
        <strain evidence="2">ZS-35-S2</strain>
    </source>
</reference>
<gene>
    <name evidence="2" type="ORF">N0B31_15965</name>
</gene>
<dbReference type="EMBL" id="CP104003">
    <property type="protein sequence ID" value="UWM53626.1"/>
    <property type="molecule type" value="Genomic_DNA"/>
</dbReference>
<keyword evidence="3" id="KW-1185">Reference proteome</keyword>
<feature type="transmembrane region" description="Helical" evidence="1">
    <location>
        <begin position="232"/>
        <end position="250"/>
    </location>
</feature>
<evidence type="ECO:0000313" key="2">
    <source>
        <dbReference type="EMBL" id="UWM53626.1"/>
    </source>
</evidence>
<dbReference type="PANTHER" id="PTHR35791:SF1">
    <property type="entry name" value="UPF0754 MEMBRANE PROTEIN YHEB"/>
    <property type="match status" value="1"/>
</dbReference>
<evidence type="ECO:0008006" key="4">
    <source>
        <dbReference type="Google" id="ProtNLM"/>
    </source>
</evidence>
<keyword evidence="1" id="KW-0812">Transmembrane</keyword>
<organism evidence="2 3">
    <name type="scientific">Salinirubellus salinus</name>
    <dbReference type="NCBI Taxonomy" id="1364945"/>
    <lineage>
        <taxon>Archaea</taxon>
        <taxon>Methanobacteriati</taxon>
        <taxon>Methanobacteriota</taxon>
        <taxon>Stenosarchaea group</taxon>
        <taxon>Halobacteria</taxon>
        <taxon>Halobacteriales</taxon>
        <taxon>Natronomonadaceae</taxon>
        <taxon>Salinirubellus</taxon>
    </lineage>
</organism>
<accession>A0A9E7U7I8</accession>
<keyword evidence="1" id="KW-1133">Transmembrane helix</keyword>
<dbReference type="Proteomes" id="UP001057580">
    <property type="component" value="Chromosome"/>
</dbReference>
<evidence type="ECO:0000256" key="1">
    <source>
        <dbReference type="SAM" id="Phobius"/>
    </source>
</evidence>
<feature type="transmembrane region" description="Helical" evidence="1">
    <location>
        <begin position="205"/>
        <end position="226"/>
    </location>
</feature>
<dbReference type="PANTHER" id="PTHR35791">
    <property type="entry name" value="UPF0754 MEMBRANE PROTEIN YHEB"/>
    <property type="match status" value="1"/>
</dbReference>
<dbReference type="GeneID" id="74943949"/>
<dbReference type="KEGG" id="ssai:N0B31_15965"/>
<sequence length="426" mass="47875">MIPSNIDWSLLLIPPITGVIGYITNWVGIRLLFKPLNFVGVRVRGLEEFVPHLPEKLQQIPGVMEGRLGWQGIIPSRAAKMGSIAVDKGVGKLATQEEYYDRFDSEEIASHIVATAGDEIRDLVEEVIRREHPQLWADMPDAGKELVFTRVERQLPEVTERITEEMGHHVDELLDVKLMIMNHLEEHPELINRMFLETGERELKFIVNSGFYLGTLLGMVSIPLFVFVQSPFVLPVAGIFVGYFTNYIAIKAIFQPQNPIQVGPFTIQGLFLKRQNEASETYASIVAEDIITVQNVARNMLYGRKSDRTRRLIREALRPAVDDAVGVAGPLVRVTTGEREYEAIRESVATESVEAALEPLSDPEFNRQRAAAVQSLVAERMKALSRPEFAETLRTAFKEDEWMLIWVGAVLGFVAGWIQLAVVTAV</sequence>
<feature type="transmembrane region" description="Helical" evidence="1">
    <location>
        <begin position="403"/>
        <end position="425"/>
    </location>
</feature>